<proteinExistence type="predicted"/>
<accession>A0ACA9NDJ0</accession>
<keyword evidence="2" id="KW-1185">Reference proteome</keyword>
<evidence type="ECO:0000313" key="1">
    <source>
        <dbReference type="EMBL" id="CAG8644606.1"/>
    </source>
</evidence>
<reference evidence="1" key="1">
    <citation type="submission" date="2021-06" db="EMBL/GenBank/DDBJ databases">
        <authorList>
            <person name="Kallberg Y."/>
            <person name="Tangrot J."/>
            <person name="Rosling A."/>
        </authorList>
    </citation>
    <scope>NUCLEOTIDE SEQUENCE</scope>
    <source>
        <strain evidence="1">28 12/20/2015</strain>
    </source>
</reference>
<name>A0ACA9NDJ0_9GLOM</name>
<evidence type="ECO:0000313" key="2">
    <source>
        <dbReference type="Proteomes" id="UP000789366"/>
    </source>
</evidence>
<feature type="non-terminal residue" evidence="1">
    <location>
        <position position="1"/>
    </location>
</feature>
<gene>
    <name evidence="1" type="ORF">SPELUC_LOCUS8694</name>
</gene>
<sequence>QESKLDVLIHVDGWMEINLPSISSEVNTRVTRLHKDRWKTFGCQDDGKNTLTRLIALDKLGIQKLLTSVLPFQRFLPPEQQRSPRYNSSEDTLNNNGLFPRLTRPKRTAFIDSNIINISHAALIANWIKHKLSVNTQVRTNLKFQTPSSIPYSFNFYIGQIKTFTIIGGFTSKLPPLNFSKIVNDHESFIFSGYFPFMFSSKYIYYGNNAIKLDLLSEEPTYK</sequence>
<comment type="caution">
    <text evidence="1">The sequence shown here is derived from an EMBL/GenBank/DDBJ whole genome shotgun (WGS) entry which is preliminary data.</text>
</comment>
<dbReference type="EMBL" id="CAJVPW010013392">
    <property type="protein sequence ID" value="CAG8644606.1"/>
    <property type="molecule type" value="Genomic_DNA"/>
</dbReference>
<dbReference type="Proteomes" id="UP000789366">
    <property type="component" value="Unassembled WGS sequence"/>
</dbReference>
<organism evidence="1 2">
    <name type="scientific">Cetraspora pellucida</name>
    <dbReference type="NCBI Taxonomy" id="1433469"/>
    <lineage>
        <taxon>Eukaryota</taxon>
        <taxon>Fungi</taxon>
        <taxon>Fungi incertae sedis</taxon>
        <taxon>Mucoromycota</taxon>
        <taxon>Glomeromycotina</taxon>
        <taxon>Glomeromycetes</taxon>
        <taxon>Diversisporales</taxon>
        <taxon>Gigasporaceae</taxon>
        <taxon>Cetraspora</taxon>
    </lineage>
</organism>
<protein>
    <submittedName>
        <fullName evidence="1">2422_t:CDS:1</fullName>
    </submittedName>
</protein>